<dbReference type="EMBL" id="MHWE01000023">
    <property type="protein sequence ID" value="OHB03062.1"/>
    <property type="molecule type" value="Genomic_DNA"/>
</dbReference>
<dbReference type="Proteomes" id="UP000176800">
    <property type="component" value="Unassembled WGS sequence"/>
</dbReference>
<comment type="caution">
    <text evidence="2">The sequence shown here is derived from an EMBL/GenBank/DDBJ whole genome shotgun (WGS) entry which is preliminary data.</text>
</comment>
<organism evidence="2 3">
    <name type="scientific">Candidatus Zambryskibacteria bacterium RIFCSPLOWO2_01_FULL_45_21</name>
    <dbReference type="NCBI Taxonomy" id="1802761"/>
    <lineage>
        <taxon>Bacteria</taxon>
        <taxon>Candidatus Zambryskiibacteriota</taxon>
    </lineage>
</organism>
<accession>A0A1G2U2N5</accession>
<sequence>MNDVRRFFRRLSLKFRVAILGFLLAISSAMFAAWPGNPAWVRERTAWFFLAMGIVVVFFCGRISRWYRSVSNQDDDTPVD</sequence>
<feature type="transmembrane region" description="Helical" evidence="1">
    <location>
        <begin position="15"/>
        <end position="34"/>
    </location>
</feature>
<name>A0A1G2U2N5_9BACT</name>
<dbReference type="AlphaFoldDB" id="A0A1G2U2N5"/>
<gene>
    <name evidence="2" type="ORF">A3B14_00150</name>
</gene>
<proteinExistence type="predicted"/>
<protein>
    <submittedName>
        <fullName evidence="2">Uncharacterized protein</fullName>
    </submittedName>
</protein>
<evidence type="ECO:0000313" key="3">
    <source>
        <dbReference type="Proteomes" id="UP000176800"/>
    </source>
</evidence>
<keyword evidence="1" id="KW-0812">Transmembrane</keyword>
<evidence type="ECO:0000256" key="1">
    <source>
        <dbReference type="SAM" id="Phobius"/>
    </source>
</evidence>
<keyword evidence="1" id="KW-0472">Membrane</keyword>
<evidence type="ECO:0000313" key="2">
    <source>
        <dbReference type="EMBL" id="OHB03062.1"/>
    </source>
</evidence>
<reference evidence="2 3" key="1">
    <citation type="journal article" date="2016" name="Nat. Commun.">
        <title>Thousands of microbial genomes shed light on interconnected biogeochemical processes in an aquifer system.</title>
        <authorList>
            <person name="Anantharaman K."/>
            <person name="Brown C.T."/>
            <person name="Hug L.A."/>
            <person name="Sharon I."/>
            <person name="Castelle C.J."/>
            <person name="Probst A.J."/>
            <person name="Thomas B.C."/>
            <person name="Singh A."/>
            <person name="Wilkins M.J."/>
            <person name="Karaoz U."/>
            <person name="Brodie E.L."/>
            <person name="Williams K.H."/>
            <person name="Hubbard S.S."/>
            <person name="Banfield J.F."/>
        </authorList>
    </citation>
    <scope>NUCLEOTIDE SEQUENCE [LARGE SCALE GENOMIC DNA]</scope>
</reference>
<feature type="transmembrane region" description="Helical" evidence="1">
    <location>
        <begin position="46"/>
        <end position="64"/>
    </location>
</feature>
<keyword evidence="1" id="KW-1133">Transmembrane helix</keyword>